<evidence type="ECO:0000256" key="2">
    <source>
        <dbReference type="ARBA" id="ARBA00007639"/>
    </source>
</evidence>
<dbReference type="SUPFAM" id="SSF53822">
    <property type="entry name" value="Periplasmic binding protein-like I"/>
    <property type="match status" value="1"/>
</dbReference>
<reference evidence="6 7" key="1">
    <citation type="submission" date="2017-01" db="EMBL/GenBank/DDBJ databases">
        <authorList>
            <person name="Varghese N."/>
            <person name="Submissions S."/>
        </authorList>
    </citation>
    <scope>NUCLEOTIDE SEQUENCE [LARGE SCALE GENOMIC DNA]</scope>
    <source>
        <strain evidence="6 7">DSM 18447</strain>
    </source>
</reference>
<dbReference type="GO" id="GO:0030313">
    <property type="term" value="C:cell envelope"/>
    <property type="evidence" value="ECO:0007669"/>
    <property type="project" value="UniProtKB-SubCell"/>
</dbReference>
<evidence type="ECO:0000313" key="6">
    <source>
        <dbReference type="EMBL" id="SIS99736.1"/>
    </source>
</evidence>
<dbReference type="GO" id="GO:0030246">
    <property type="term" value="F:carbohydrate binding"/>
    <property type="evidence" value="ECO:0007669"/>
    <property type="project" value="UniProtKB-ARBA"/>
</dbReference>
<evidence type="ECO:0000313" key="7">
    <source>
        <dbReference type="Proteomes" id="UP000186216"/>
    </source>
</evidence>
<sequence>MQFSKKAFSVLAVFGVGMVVAGSAVAETRIAVSMTAFDNPFLTIIREGISSEAQKHDDVDVVVEDAQLDVAKQLAQVQNFVADGYDAIIVNPVDGDSTTAITQTAVEAGIPLVYVNHPPGDIDNLPEGVSFVGSNEVDSGTMQTRQVCELLGGEGKVLIMMGPLENHAALTRTRDVHDVIATPECSGMEVIEEQTANWKRGEAQDLMTNWLTSGIEFDAVIANNDEMAIGAILALKAADIPMDDVVVAGIDATLDGLTAMQAGDLDVTVYQNATRQGEVSLQTAIGMAAGESSDSNIWIPFEPVTRDNLDAYK</sequence>
<keyword evidence="3 4" id="KW-0732">Signal</keyword>
<name>A0AA46A6L8_9RHOB</name>
<accession>A0AA46A6L8</accession>
<protein>
    <submittedName>
        <fullName evidence="6">Monosaccharide ABC transporter substrate-binding protein, CUT2 family</fullName>
    </submittedName>
</protein>
<dbReference type="CDD" id="cd06301">
    <property type="entry name" value="PBP1_rhizopine_binding-like"/>
    <property type="match status" value="1"/>
</dbReference>
<proteinExistence type="inferred from homology"/>
<evidence type="ECO:0000256" key="4">
    <source>
        <dbReference type="SAM" id="SignalP"/>
    </source>
</evidence>
<feature type="chain" id="PRO_5041459085" evidence="4">
    <location>
        <begin position="27"/>
        <end position="313"/>
    </location>
</feature>
<comment type="subcellular location">
    <subcellularLocation>
        <location evidence="1">Cell envelope</location>
    </subcellularLocation>
</comment>
<evidence type="ECO:0000256" key="1">
    <source>
        <dbReference type="ARBA" id="ARBA00004196"/>
    </source>
</evidence>
<dbReference type="Gene3D" id="3.40.50.2300">
    <property type="match status" value="2"/>
</dbReference>
<feature type="signal peptide" evidence="4">
    <location>
        <begin position="1"/>
        <end position="26"/>
    </location>
</feature>
<organism evidence="6 7">
    <name type="scientific">Paracoccus saliphilus</name>
    <dbReference type="NCBI Taxonomy" id="405559"/>
    <lineage>
        <taxon>Bacteria</taxon>
        <taxon>Pseudomonadati</taxon>
        <taxon>Pseudomonadota</taxon>
        <taxon>Alphaproteobacteria</taxon>
        <taxon>Rhodobacterales</taxon>
        <taxon>Paracoccaceae</taxon>
        <taxon>Paracoccus</taxon>
    </lineage>
</organism>
<dbReference type="InterPro" id="IPR028082">
    <property type="entry name" value="Peripla_BP_I"/>
</dbReference>
<dbReference type="Proteomes" id="UP000186216">
    <property type="component" value="Unassembled WGS sequence"/>
</dbReference>
<dbReference type="EMBL" id="FTOU01000011">
    <property type="protein sequence ID" value="SIS99736.1"/>
    <property type="molecule type" value="Genomic_DNA"/>
</dbReference>
<dbReference type="Pfam" id="PF13407">
    <property type="entry name" value="Peripla_BP_4"/>
    <property type="match status" value="1"/>
</dbReference>
<feature type="domain" description="Periplasmic binding protein" evidence="5">
    <location>
        <begin position="30"/>
        <end position="291"/>
    </location>
</feature>
<dbReference type="RefSeq" id="WP_084203214.1">
    <property type="nucleotide sequence ID" value="NZ_CP067140.1"/>
</dbReference>
<comment type="similarity">
    <text evidence="2">Belongs to the bacterial solute-binding protein 2 family.</text>
</comment>
<gene>
    <name evidence="6" type="ORF">SAMN05421772_111163</name>
</gene>
<comment type="caution">
    <text evidence="6">The sequence shown here is derived from an EMBL/GenBank/DDBJ whole genome shotgun (WGS) entry which is preliminary data.</text>
</comment>
<dbReference type="AlphaFoldDB" id="A0AA46A6L8"/>
<evidence type="ECO:0000259" key="5">
    <source>
        <dbReference type="Pfam" id="PF13407"/>
    </source>
</evidence>
<dbReference type="PANTHER" id="PTHR46847:SF1">
    <property type="entry name" value="D-ALLOSE-BINDING PERIPLASMIC PROTEIN-RELATED"/>
    <property type="match status" value="1"/>
</dbReference>
<dbReference type="InterPro" id="IPR025997">
    <property type="entry name" value="SBP_2_dom"/>
</dbReference>
<evidence type="ECO:0000256" key="3">
    <source>
        <dbReference type="ARBA" id="ARBA00022729"/>
    </source>
</evidence>
<dbReference type="PANTHER" id="PTHR46847">
    <property type="entry name" value="D-ALLOSE-BINDING PERIPLASMIC PROTEIN-RELATED"/>
    <property type="match status" value="1"/>
</dbReference>